<keyword evidence="1 2" id="KW-0812">Transmembrane</keyword>
<evidence type="ECO:0000256" key="1">
    <source>
        <dbReference type="SAM" id="Phobius"/>
    </source>
</evidence>
<dbReference type="KEGG" id="tet:TTHERM_000676962"/>
<reference evidence="3" key="1">
    <citation type="journal article" date="2006" name="PLoS Biol.">
        <title>Macronuclear genome sequence of the ciliate Tetrahymena thermophila, a model eukaryote.</title>
        <authorList>
            <person name="Eisen J.A."/>
            <person name="Coyne R.S."/>
            <person name="Wu M."/>
            <person name="Wu D."/>
            <person name="Thiagarajan M."/>
            <person name="Wortman J.R."/>
            <person name="Badger J.H."/>
            <person name="Ren Q."/>
            <person name="Amedeo P."/>
            <person name="Jones K.M."/>
            <person name="Tallon L.J."/>
            <person name="Delcher A.L."/>
            <person name="Salzberg S.L."/>
            <person name="Silva J.C."/>
            <person name="Haas B.J."/>
            <person name="Majoros W.H."/>
            <person name="Farzad M."/>
            <person name="Carlton J.M."/>
            <person name="Smith R.K. Jr."/>
            <person name="Garg J."/>
            <person name="Pearlman R.E."/>
            <person name="Karrer K.M."/>
            <person name="Sun L."/>
            <person name="Manning G."/>
            <person name="Elde N.C."/>
            <person name="Turkewitz A.P."/>
            <person name="Asai D.J."/>
            <person name="Wilkes D.E."/>
            <person name="Wang Y."/>
            <person name="Cai H."/>
            <person name="Collins K."/>
            <person name="Stewart B.A."/>
            <person name="Lee S.R."/>
            <person name="Wilamowska K."/>
            <person name="Weinberg Z."/>
            <person name="Ruzzo W.L."/>
            <person name="Wloga D."/>
            <person name="Gaertig J."/>
            <person name="Frankel J."/>
            <person name="Tsao C.-C."/>
            <person name="Gorovsky M.A."/>
            <person name="Keeling P.J."/>
            <person name="Waller R.F."/>
            <person name="Patron N.J."/>
            <person name="Cherry J.M."/>
            <person name="Stover N.A."/>
            <person name="Krieger C.J."/>
            <person name="del Toro C."/>
            <person name="Ryder H.F."/>
            <person name="Williamson S.C."/>
            <person name="Barbeau R.A."/>
            <person name="Hamilton E.P."/>
            <person name="Orias E."/>
        </authorList>
    </citation>
    <scope>NUCLEOTIDE SEQUENCE [LARGE SCALE GENOMIC DNA]</scope>
    <source>
        <strain evidence="3">SB210</strain>
    </source>
</reference>
<proteinExistence type="predicted"/>
<dbReference type="AlphaFoldDB" id="W7WZF8"/>
<dbReference type="EMBL" id="GG662216">
    <property type="protein sequence ID" value="EWS70987.1"/>
    <property type="molecule type" value="Genomic_DNA"/>
</dbReference>
<dbReference type="RefSeq" id="XP_012656471.1">
    <property type="nucleotide sequence ID" value="XM_012801017.1"/>
</dbReference>
<gene>
    <name evidence="2" type="ORF">TTHERM_000676962</name>
</gene>
<dbReference type="Proteomes" id="UP000009168">
    <property type="component" value="Unassembled WGS sequence"/>
</dbReference>
<protein>
    <submittedName>
        <fullName evidence="2">Transmembrane protein, putative</fullName>
    </submittedName>
</protein>
<feature type="transmembrane region" description="Helical" evidence="1">
    <location>
        <begin position="15"/>
        <end position="41"/>
    </location>
</feature>
<accession>W7WZF8</accession>
<keyword evidence="1" id="KW-0472">Membrane</keyword>
<keyword evidence="1" id="KW-1133">Transmembrane helix</keyword>
<dbReference type="GeneID" id="24440156"/>
<sequence>MTWLFELIAFLDDNLLAYVSQLVQSYLLFVSIQLCILNINISSSNNLAQQKYLLR</sequence>
<keyword evidence="3" id="KW-1185">Reference proteome</keyword>
<evidence type="ECO:0000313" key="3">
    <source>
        <dbReference type="Proteomes" id="UP000009168"/>
    </source>
</evidence>
<organism evidence="2 3">
    <name type="scientific">Tetrahymena thermophila (strain SB210)</name>
    <dbReference type="NCBI Taxonomy" id="312017"/>
    <lineage>
        <taxon>Eukaryota</taxon>
        <taxon>Sar</taxon>
        <taxon>Alveolata</taxon>
        <taxon>Ciliophora</taxon>
        <taxon>Intramacronucleata</taxon>
        <taxon>Oligohymenophorea</taxon>
        <taxon>Hymenostomatida</taxon>
        <taxon>Tetrahymenina</taxon>
        <taxon>Tetrahymenidae</taxon>
        <taxon>Tetrahymena</taxon>
    </lineage>
</organism>
<name>W7WZF8_TETTS</name>
<evidence type="ECO:0000313" key="2">
    <source>
        <dbReference type="EMBL" id="EWS70987.1"/>
    </source>
</evidence>
<dbReference type="InParanoid" id="W7WZF8"/>